<dbReference type="Gene3D" id="2.60.120.200">
    <property type="match status" value="1"/>
</dbReference>
<gene>
    <name evidence="1" type="ORF">ENV62_08200</name>
</gene>
<comment type="caution">
    <text evidence="1">The sequence shown here is derived from an EMBL/GenBank/DDBJ whole genome shotgun (WGS) entry which is preliminary data.</text>
</comment>
<sequence>MARVQWARGSQFNWVYDNMGGAPLQEAVAGKASGATAVVRADGSIVIEAPNPGGGQVQFVRGVWRLDTRFAWDGFWAAAIDGDLINYYEGGFFINGETATSISLGTPLAPGTEVQLFYIYFTGEQAVKYEALNNYPCVRRAYRSRDDYTYDFAVDRLLDLMVYLHLAEKERGVDYGPARRFLWQALECQNHSLRPPLVYDSFERPLWERGAFLLYRNATRDEAFEVFQTEMLEGSRNRVLHVKINLPAMADSAWFGYGLDWSLKESPFREIDRVCFKLKGRRQSSRLHNLTKNGSGSARLLFAGDYGHRERRFFVVRVETPGEVGTATFRWSQDGGRTWEAEGLVTGDRNHPVPLGGGIEVYWESGDGPDFAAGDYWTFWGGEPEEHPRRLLVCLNDSSSGDPDPWGAVHTYVHALPDRFPELTALELPFNQFWRRDNIIDDGDRVRATWGTWYSASQPDDSLITICDREITEELFGDTFYTQRQIGWDLSPQATAFGVWVGIDPARCPSTGRTALNFLIRPEVAGWSSLTLRVKVKDVNGSYFYRDKQVQVSSWQRVSVNLAEMALESGTWPLTHPIQAVDIGIAASPPSNGVFYLTDIKFDEHLAFTGAQKLRLLEFKIEAQGFPEHEWWLDEVGLNLVAEDPYPYVPRLAISLGPYGQNPWRGPSLVHYAQPLGPYLAGAHALTQTYVNFHRQAQDEYAAHYGGVKGPVLPIHTRNDIENVALCGEENFGKFCWWSRYRNYGKVSGVWHFNEALTDASGNGHTLWWSGDCPAYGEGVCQPGHTTLELDGSGHASLASNPLFEPGTDPFSLVLIIKGLPQATGYCWLMDKMGGDGWVIQTKEAGNQDLQLKVTTTAGDSYSDIPEGLDGAWHLLIWMVVPAEGRIYKIKDGVFLGYDSLAVGNGLNNRAYLNIGSGGVFSLDYFRYERRVLPAAEYESAWDIARGLQNGSAYPEAGHGLAQYWAFYRLAQYYFVTGDPGAGEILAHWLTWLDAYGAPDGTGWKLPLCFSEFGFQYGQYDPGAAASVALGCLFIYLRNGDQTAALWARRLLDDLRLNRQSSEFGGGYKSDYHYAWLNALVAQAFGVAAHGLAGQAYRFPGTPEDKAHFDALLAWMLAHSGDAKPNLLNADLLPFTHMEDVDIWDYAPHYVFSREMGSLEALVLMAGAALHYAKACGDWSWFDRLVRFVLTDRLVLLDSAQIRSLTTSHHLAEGKNVVRLYFADYDRDNSKYYEARDEAAVSRWGEVAADLDFRYGGPVILENPEVARVLAERFLKRLAVPWDCLQAETWLEGARVELGDVVAVSSDFHGLEREEFTVFGKTLDLRRRRVHLDAARPAPWTWAWAVDAATGAQEAGAIDQDSSYDENWEYRAYAL</sequence>
<dbReference type="InterPro" id="IPR008928">
    <property type="entry name" value="6-hairpin_glycosidase_sf"/>
</dbReference>
<name>A0A7C3SLV5_9BACT</name>
<organism evidence="1">
    <name type="scientific">Desulfobacca acetoxidans</name>
    <dbReference type="NCBI Taxonomy" id="60893"/>
    <lineage>
        <taxon>Bacteria</taxon>
        <taxon>Pseudomonadati</taxon>
        <taxon>Thermodesulfobacteriota</taxon>
        <taxon>Desulfobaccia</taxon>
        <taxon>Desulfobaccales</taxon>
        <taxon>Desulfobaccaceae</taxon>
        <taxon>Desulfobacca</taxon>
    </lineage>
</organism>
<dbReference type="InterPro" id="IPR013320">
    <property type="entry name" value="ConA-like_dom_sf"/>
</dbReference>
<dbReference type="EMBL" id="DTHB01000050">
    <property type="protein sequence ID" value="HGB15198.1"/>
    <property type="molecule type" value="Genomic_DNA"/>
</dbReference>
<accession>A0A7C3SLV5</accession>
<dbReference type="GO" id="GO:0005975">
    <property type="term" value="P:carbohydrate metabolic process"/>
    <property type="evidence" value="ECO:0007669"/>
    <property type="project" value="InterPro"/>
</dbReference>
<reference evidence="1" key="1">
    <citation type="journal article" date="2020" name="mSystems">
        <title>Genome- and Community-Level Interaction Insights into Carbon Utilization and Element Cycling Functions of Hydrothermarchaeota in Hydrothermal Sediment.</title>
        <authorList>
            <person name="Zhou Z."/>
            <person name="Liu Y."/>
            <person name="Xu W."/>
            <person name="Pan J."/>
            <person name="Luo Z.H."/>
            <person name="Li M."/>
        </authorList>
    </citation>
    <scope>NUCLEOTIDE SEQUENCE [LARGE SCALE GENOMIC DNA]</scope>
    <source>
        <strain evidence="1">SpSt-776</strain>
    </source>
</reference>
<dbReference type="SUPFAM" id="SSF48208">
    <property type="entry name" value="Six-hairpin glycosidases"/>
    <property type="match status" value="1"/>
</dbReference>
<dbReference type="SUPFAM" id="SSF49899">
    <property type="entry name" value="Concanavalin A-like lectins/glucanases"/>
    <property type="match status" value="1"/>
</dbReference>
<proteinExistence type="predicted"/>
<evidence type="ECO:0000313" key="1">
    <source>
        <dbReference type="EMBL" id="HGB15198.1"/>
    </source>
</evidence>
<protein>
    <submittedName>
        <fullName evidence="1">Uncharacterized protein</fullName>
    </submittedName>
</protein>